<reference evidence="2" key="2">
    <citation type="journal article" date="2021" name="PeerJ">
        <title>Extensive microbial diversity within the chicken gut microbiome revealed by metagenomics and culture.</title>
        <authorList>
            <person name="Gilroy R."/>
            <person name="Ravi A."/>
            <person name="Getino M."/>
            <person name="Pursley I."/>
            <person name="Horton D.L."/>
            <person name="Alikhan N.F."/>
            <person name="Baker D."/>
            <person name="Gharbi K."/>
            <person name="Hall N."/>
            <person name="Watson M."/>
            <person name="Adriaenssens E.M."/>
            <person name="Foster-Nyarko E."/>
            <person name="Jarju S."/>
            <person name="Secka A."/>
            <person name="Antonio M."/>
            <person name="Oren A."/>
            <person name="Chaudhuri R.R."/>
            <person name="La Ragione R."/>
            <person name="Hildebrand F."/>
            <person name="Pallen M.J."/>
        </authorList>
    </citation>
    <scope>NUCLEOTIDE SEQUENCE</scope>
    <source>
        <strain evidence="2">CHK181-108</strain>
    </source>
</reference>
<dbReference type="Pfam" id="PF07561">
    <property type="entry name" value="DUF1540"/>
    <property type="match status" value="1"/>
</dbReference>
<name>A0A9D1H1V8_9FIRM</name>
<evidence type="ECO:0000259" key="1">
    <source>
        <dbReference type="Pfam" id="PF07561"/>
    </source>
</evidence>
<dbReference type="EMBL" id="DVLU01000018">
    <property type="protein sequence ID" value="HIT84703.1"/>
    <property type="molecule type" value="Genomic_DNA"/>
</dbReference>
<protein>
    <submittedName>
        <fullName evidence="2">DUF1540 domain-containing protein</fullName>
    </submittedName>
</protein>
<evidence type="ECO:0000313" key="3">
    <source>
        <dbReference type="Proteomes" id="UP000824165"/>
    </source>
</evidence>
<dbReference type="AlphaFoldDB" id="A0A9D1H1V8"/>
<accession>A0A9D1H1V8</accession>
<dbReference type="InterPro" id="IPR011437">
    <property type="entry name" value="DUF1540"/>
</dbReference>
<proteinExistence type="predicted"/>
<organism evidence="2 3">
    <name type="scientific">Candidatus Ornithomonoglobus intestinigallinarum</name>
    <dbReference type="NCBI Taxonomy" id="2840894"/>
    <lineage>
        <taxon>Bacteria</taxon>
        <taxon>Bacillati</taxon>
        <taxon>Bacillota</taxon>
        <taxon>Clostridia</taxon>
        <taxon>Candidatus Ornithomonoglobus</taxon>
    </lineage>
</organism>
<reference evidence="2" key="1">
    <citation type="submission" date="2020-10" db="EMBL/GenBank/DDBJ databases">
        <authorList>
            <person name="Gilroy R."/>
        </authorList>
    </citation>
    <scope>NUCLEOTIDE SEQUENCE</scope>
    <source>
        <strain evidence="2">CHK181-108</strain>
    </source>
</reference>
<evidence type="ECO:0000313" key="2">
    <source>
        <dbReference type="EMBL" id="HIT84703.1"/>
    </source>
</evidence>
<comment type="caution">
    <text evidence="2">The sequence shown here is derived from an EMBL/GenBank/DDBJ whole genome shotgun (WGS) entry which is preliminary data.</text>
</comment>
<feature type="domain" description="DUF1540" evidence="1">
    <location>
        <begin position="12"/>
        <end position="54"/>
    </location>
</feature>
<gene>
    <name evidence="2" type="ORF">IAA60_02230</name>
</gene>
<sequence>MNECQGTPNKSIKCTVTQCAYHCKGKDYCSLSSIQVGTHEANPTMIECTDCTSFMLKA</sequence>
<dbReference type="Proteomes" id="UP000824165">
    <property type="component" value="Unassembled WGS sequence"/>
</dbReference>